<evidence type="ECO:0000313" key="4">
    <source>
        <dbReference type="Proteomes" id="UP000538666"/>
    </source>
</evidence>
<evidence type="ECO:0000256" key="2">
    <source>
        <dbReference type="SAM" id="Phobius"/>
    </source>
</evidence>
<protein>
    <submittedName>
        <fullName evidence="3">Uncharacterized protein</fullName>
    </submittedName>
</protein>
<reference evidence="3 4" key="1">
    <citation type="submission" date="2020-08" db="EMBL/GenBank/DDBJ databases">
        <title>Genomic Encyclopedia of Type Strains, Phase IV (KMG-IV): sequencing the most valuable type-strain genomes for metagenomic binning, comparative biology and taxonomic classification.</title>
        <authorList>
            <person name="Goeker M."/>
        </authorList>
    </citation>
    <scope>NUCLEOTIDE SEQUENCE [LARGE SCALE GENOMIC DNA]</scope>
    <source>
        <strain evidence="3 4">DSM 103733</strain>
    </source>
</reference>
<keyword evidence="2" id="KW-0812">Transmembrane</keyword>
<organism evidence="3 4">
    <name type="scientific">Silvibacterium bohemicum</name>
    <dbReference type="NCBI Taxonomy" id="1577686"/>
    <lineage>
        <taxon>Bacteria</taxon>
        <taxon>Pseudomonadati</taxon>
        <taxon>Acidobacteriota</taxon>
        <taxon>Terriglobia</taxon>
        <taxon>Terriglobales</taxon>
        <taxon>Acidobacteriaceae</taxon>
        <taxon>Silvibacterium</taxon>
    </lineage>
</organism>
<keyword evidence="2" id="KW-1133">Transmembrane helix</keyword>
<dbReference type="RefSeq" id="WP_156185799.1">
    <property type="nucleotide sequence ID" value="NZ_JACHEK010000009.1"/>
</dbReference>
<gene>
    <name evidence="3" type="ORF">HNQ77_004294</name>
</gene>
<evidence type="ECO:0000256" key="1">
    <source>
        <dbReference type="SAM" id="MobiDB-lite"/>
    </source>
</evidence>
<dbReference type="Proteomes" id="UP000538666">
    <property type="component" value="Unassembled WGS sequence"/>
</dbReference>
<feature type="region of interest" description="Disordered" evidence="1">
    <location>
        <begin position="99"/>
        <end position="156"/>
    </location>
</feature>
<dbReference type="OrthoDB" id="9893196at2"/>
<feature type="transmembrane region" description="Helical" evidence="2">
    <location>
        <begin position="57"/>
        <end position="75"/>
    </location>
</feature>
<comment type="caution">
    <text evidence="3">The sequence shown here is derived from an EMBL/GenBank/DDBJ whole genome shotgun (WGS) entry which is preliminary data.</text>
</comment>
<keyword evidence="2" id="KW-0472">Membrane</keyword>
<name>A0A841JY92_9BACT</name>
<keyword evidence="4" id="KW-1185">Reference proteome</keyword>
<proteinExistence type="predicted"/>
<evidence type="ECO:0000313" key="3">
    <source>
        <dbReference type="EMBL" id="MBB6146322.1"/>
    </source>
</evidence>
<accession>A0A841JY92</accession>
<dbReference type="EMBL" id="JACHEK010000009">
    <property type="protein sequence ID" value="MBB6146322.1"/>
    <property type="molecule type" value="Genomic_DNA"/>
</dbReference>
<dbReference type="AlphaFoldDB" id="A0A841JY92"/>
<sequence>MNTSYENQRTDMEDRIDRTLRLLGSAEPRPGLEKRIAARLAHAPVQTPARFLVLPRFAVGAAGMLACVGIIAGSVSHSRHLLPIAPGVQLQRNMDSGLGTAAAQKVAPKPVTPPLHGRARSMRKTGPGAAGLTDIQKPDGVAVPKAPLPQNDATPQ</sequence>